<keyword evidence="2" id="KW-1185">Reference proteome</keyword>
<evidence type="ECO:0000313" key="2">
    <source>
        <dbReference type="Proteomes" id="UP001603857"/>
    </source>
</evidence>
<protein>
    <recommendedName>
        <fullName evidence="3">Maturase K</fullName>
    </recommendedName>
</protein>
<reference evidence="1 2" key="1">
    <citation type="submission" date="2024-08" db="EMBL/GenBank/DDBJ databases">
        <title>Insights into the chromosomal genome structure of Flemingia macrophylla.</title>
        <authorList>
            <person name="Ding Y."/>
            <person name="Zhao Y."/>
            <person name="Bi W."/>
            <person name="Wu M."/>
            <person name="Zhao G."/>
            <person name="Gong Y."/>
            <person name="Li W."/>
            <person name="Zhang P."/>
        </authorList>
    </citation>
    <scope>NUCLEOTIDE SEQUENCE [LARGE SCALE GENOMIC DNA]</scope>
    <source>
        <strain evidence="1">DYQJB</strain>
        <tissue evidence="1">Leaf</tissue>
    </source>
</reference>
<accession>A0ABD1MT91</accession>
<evidence type="ECO:0000313" key="1">
    <source>
        <dbReference type="EMBL" id="KAL2339028.1"/>
    </source>
</evidence>
<dbReference type="AlphaFoldDB" id="A0ABD1MT91"/>
<name>A0ABD1MT91_9FABA</name>
<comment type="caution">
    <text evidence="1">The sequence shown here is derived from an EMBL/GenBank/DDBJ whole genome shotgun (WGS) entry which is preliminary data.</text>
</comment>
<evidence type="ECO:0008006" key="3">
    <source>
        <dbReference type="Google" id="ProtNLM"/>
    </source>
</evidence>
<organism evidence="1 2">
    <name type="scientific">Flemingia macrophylla</name>
    <dbReference type="NCBI Taxonomy" id="520843"/>
    <lineage>
        <taxon>Eukaryota</taxon>
        <taxon>Viridiplantae</taxon>
        <taxon>Streptophyta</taxon>
        <taxon>Embryophyta</taxon>
        <taxon>Tracheophyta</taxon>
        <taxon>Spermatophyta</taxon>
        <taxon>Magnoliopsida</taxon>
        <taxon>eudicotyledons</taxon>
        <taxon>Gunneridae</taxon>
        <taxon>Pentapetalae</taxon>
        <taxon>rosids</taxon>
        <taxon>fabids</taxon>
        <taxon>Fabales</taxon>
        <taxon>Fabaceae</taxon>
        <taxon>Papilionoideae</taxon>
        <taxon>50 kb inversion clade</taxon>
        <taxon>NPAAA clade</taxon>
        <taxon>indigoferoid/millettioid clade</taxon>
        <taxon>Phaseoleae</taxon>
        <taxon>Flemingia</taxon>
    </lineage>
</organism>
<dbReference type="EMBL" id="JBGMDY010000004">
    <property type="protein sequence ID" value="KAL2339028.1"/>
    <property type="molecule type" value="Genomic_DNA"/>
</dbReference>
<proteinExistence type="predicted"/>
<sequence>MESMEILSLLKRTEIDIFGLLVYQSFVSSLSSDTNQIESSYNFDSSKTSLLHQII</sequence>
<gene>
    <name evidence="1" type="ORF">Fmac_013474</name>
</gene>
<dbReference type="Proteomes" id="UP001603857">
    <property type="component" value="Unassembled WGS sequence"/>
</dbReference>